<name>A0ACB9TZJ7_HOLOL</name>
<organism evidence="1 2">
    <name type="scientific">Holotrichia oblita</name>
    <name type="common">Chafer beetle</name>
    <dbReference type="NCBI Taxonomy" id="644536"/>
    <lineage>
        <taxon>Eukaryota</taxon>
        <taxon>Metazoa</taxon>
        <taxon>Ecdysozoa</taxon>
        <taxon>Arthropoda</taxon>
        <taxon>Hexapoda</taxon>
        <taxon>Insecta</taxon>
        <taxon>Pterygota</taxon>
        <taxon>Neoptera</taxon>
        <taxon>Endopterygota</taxon>
        <taxon>Coleoptera</taxon>
        <taxon>Polyphaga</taxon>
        <taxon>Scarabaeiformia</taxon>
        <taxon>Scarabaeidae</taxon>
        <taxon>Melolonthinae</taxon>
        <taxon>Holotrichia</taxon>
    </lineage>
</organism>
<evidence type="ECO:0000313" key="1">
    <source>
        <dbReference type="EMBL" id="KAI4472030.1"/>
    </source>
</evidence>
<comment type="caution">
    <text evidence="1">The sequence shown here is derived from an EMBL/GenBank/DDBJ whole genome shotgun (WGS) entry which is preliminary data.</text>
</comment>
<proteinExistence type="predicted"/>
<gene>
    <name evidence="1" type="ORF">MML48_1g14560</name>
</gene>
<sequence>MLVSFLLWFCTIKIIEAGKNTTERPRLETFVLSISTDDEFKGTGTLILPSWLLTGDDCVCTNDTDLDDYRVSGKLLHAQKDYVAGIKQCAFEKVNDYVPPLKLVNMKATPPKHSPHLALVTRTEVLSEPDCEVFAIKRKKLLQFPANLIMGKGCVHEKPRGSVLCAVITGDECFDPCGSSLVWFKNRRAKCRQQQKQHNQQQTVEKSSRVKSKTTSASVLIKSSPPVSNNNNNTNTSSSTSSPGVHTTPHIRDSPNYVKPQSLSTGGSTSSPTIVSTSYSNTGNSSIWSPASIDSFTLDQHRTWSSQPAVLSTTNSSSNCYNNYPYYSNMDYLSTTTMGHSQFGENSLEASWSKSRDDTWFYNSSWDRK</sequence>
<accession>A0ACB9TZJ7</accession>
<dbReference type="Proteomes" id="UP001056778">
    <property type="component" value="Chromosome 1"/>
</dbReference>
<protein>
    <submittedName>
        <fullName evidence="1">Homeobox protein</fullName>
    </submittedName>
</protein>
<evidence type="ECO:0000313" key="2">
    <source>
        <dbReference type="Proteomes" id="UP001056778"/>
    </source>
</evidence>
<keyword evidence="2" id="KW-1185">Reference proteome</keyword>
<keyword evidence="1" id="KW-0371">Homeobox</keyword>
<keyword evidence="1" id="KW-0238">DNA-binding</keyword>
<dbReference type="EMBL" id="CM043015">
    <property type="protein sequence ID" value="KAI4472030.1"/>
    <property type="molecule type" value="Genomic_DNA"/>
</dbReference>
<reference evidence="1" key="1">
    <citation type="submission" date="2022-04" db="EMBL/GenBank/DDBJ databases">
        <title>Chromosome-scale genome assembly of Holotrichia oblita Faldermann.</title>
        <authorList>
            <person name="Rongchong L."/>
        </authorList>
    </citation>
    <scope>NUCLEOTIDE SEQUENCE</scope>
    <source>
        <strain evidence="1">81SQS9</strain>
    </source>
</reference>